<sequence>MLDETTIRALAEELVEAEIKRVPVTQLSVRHPEMTIDEAYAIQRVVRDLKIATGRTMAARKIGLTSRTMQKAQLVDEPDRGFYLDDQMWGEQARIPTSRFIQPRIEVELAFVLDKPLRGPGITLLDVLDATAWVQPALEILDSRLEMKDPITGGARKIVDAIGDNAANAGIVLGGRPVRIHEVDLRWVAAVLYQNGVIEESGVSSAVMGHPAAGVAWLANSLIPYGEELEAGLPILSGSFTRPIFAHAGDVFHADYGPLGVLSCTFE</sequence>
<reference evidence="3 4" key="1">
    <citation type="journal article" date="2008" name="Int. J. Syst. Evol. Microbiol.">
        <title>Leifsonia pindariensis sp. nov., isolated from the Pindari glacier of the Indian Himalayas, and emended description of the genus Leifsonia.</title>
        <authorList>
            <person name="Reddy G.S."/>
            <person name="Prabagaran S.R."/>
            <person name="Shivaji S."/>
        </authorList>
    </citation>
    <scope>NUCLEOTIDE SEQUENCE [LARGE SCALE GENOMIC DNA]</scope>
    <source>
        <strain evidence="3 4">PON 10</strain>
    </source>
</reference>
<dbReference type="Gene3D" id="3.90.850.10">
    <property type="entry name" value="Fumarylacetoacetase-like, C-terminal domain"/>
    <property type="match status" value="1"/>
</dbReference>
<organism evidence="3 4">
    <name type="scientific">Microterricola pindariensis</name>
    <dbReference type="NCBI Taxonomy" id="478010"/>
    <lineage>
        <taxon>Bacteria</taxon>
        <taxon>Bacillati</taxon>
        <taxon>Actinomycetota</taxon>
        <taxon>Actinomycetes</taxon>
        <taxon>Micrococcales</taxon>
        <taxon>Microbacteriaceae</taxon>
        <taxon>Microterricola</taxon>
    </lineage>
</organism>
<comment type="caution">
    <text evidence="3">The sequence shown here is derived from an EMBL/GenBank/DDBJ whole genome shotgun (WGS) entry which is preliminary data.</text>
</comment>
<name>A0ABX5ATY6_9MICO</name>
<keyword evidence="1" id="KW-0456">Lyase</keyword>
<keyword evidence="4" id="KW-1185">Reference proteome</keyword>
<evidence type="ECO:0000313" key="3">
    <source>
        <dbReference type="EMBL" id="PPL17202.1"/>
    </source>
</evidence>
<dbReference type="Proteomes" id="UP000237755">
    <property type="component" value="Unassembled WGS sequence"/>
</dbReference>
<evidence type="ECO:0000313" key="4">
    <source>
        <dbReference type="Proteomes" id="UP000237755"/>
    </source>
</evidence>
<dbReference type="InterPro" id="IPR036663">
    <property type="entry name" value="Fumarylacetoacetase_C_sf"/>
</dbReference>
<evidence type="ECO:0000259" key="2">
    <source>
        <dbReference type="Pfam" id="PF01557"/>
    </source>
</evidence>
<gene>
    <name evidence="3" type="ORF">GY24_11765</name>
</gene>
<dbReference type="RefSeq" id="WP_104475988.1">
    <property type="nucleotide sequence ID" value="NZ_MPZN01000039.1"/>
</dbReference>
<accession>A0ABX5ATY6</accession>
<dbReference type="Pfam" id="PF01557">
    <property type="entry name" value="FAA_hydrolase"/>
    <property type="match status" value="1"/>
</dbReference>
<evidence type="ECO:0000256" key="1">
    <source>
        <dbReference type="ARBA" id="ARBA00023239"/>
    </source>
</evidence>
<dbReference type="SUPFAM" id="SSF56529">
    <property type="entry name" value="FAH"/>
    <property type="match status" value="1"/>
</dbReference>
<dbReference type="InterPro" id="IPR011234">
    <property type="entry name" value="Fumarylacetoacetase-like_C"/>
</dbReference>
<proteinExistence type="predicted"/>
<dbReference type="EMBL" id="MPZN01000039">
    <property type="protein sequence ID" value="PPL17202.1"/>
    <property type="molecule type" value="Genomic_DNA"/>
</dbReference>
<feature type="domain" description="Fumarylacetoacetase-like C-terminal" evidence="2">
    <location>
        <begin position="80"/>
        <end position="265"/>
    </location>
</feature>
<dbReference type="PANTHER" id="PTHR30143:SF0">
    <property type="entry name" value="2-KETO-4-PENTENOATE HYDRATASE"/>
    <property type="match status" value="1"/>
</dbReference>
<dbReference type="PANTHER" id="PTHR30143">
    <property type="entry name" value="ACID HYDRATASE"/>
    <property type="match status" value="1"/>
</dbReference>
<dbReference type="InterPro" id="IPR050772">
    <property type="entry name" value="Hydratase-Decarb/MhpD_sf"/>
</dbReference>
<protein>
    <submittedName>
        <fullName evidence="3">2-oxo-hepta-3-ene-1,7-dioic acid hydratase</fullName>
    </submittedName>
</protein>
<dbReference type="InterPro" id="IPR012690">
    <property type="entry name" value="HpcG"/>
</dbReference>
<dbReference type="NCBIfam" id="TIGR02312">
    <property type="entry name" value="HpaH"/>
    <property type="match status" value="1"/>
</dbReference>